<evidence type="ECO:0000313" key="4">
    <source>
        <dbReference type="RefSeq" id="XP_026190401.1"/>
    </source>
</evidence>
<dbReference type="PANTHER" id="PTHR24111">
    <property type="entry name" value="LEUCINE-RICH REPEAT-CONTAINING PROTEIN 34"/>
    <property type="match status" value="1"/>
</dbReference>
<dbReference type="InterPro" id="IPR032675">
    <property type="entry name" value="LRR_dom_sf"/>
</dbReference>
<evidence type="ECO:0000256" key="1">
    <source>
        <dbReference type="ARBA" id="ARBA00022737"/>
    </source>
</evidence>
<feature type="compositionally biased region" description="Low complexity" evidence="2">
    <location>
        <begin position="1215"/>
        <end position="1224"/>
    </location>
</feature>
<evidence type="ECO:0000256" key="2">
    <source>
        <dbReference type="SAM" id="MobiDB-lite"/>
    </source>
</evidence>
<proteinExistence type="predicted"/>
<organism evidence="3 4">
    <name type="scientific">Cyclospora cayetanensis</name>
    <dbReference type="NCBI Taxonomy" id="88456"/>
    <lineage>
        <taxon>Eukaryota</taxon>
        <taxon>Sar</taxon>
        <taxon>Alveolata</taxon>
        <taxon>Apicomplexa</taxon>
        <taxon>Conoidasida</taxon>
        <taxon>Coccidia</taxon>
        <taxon>Eucoccidiorida</taxon>
        <taxon>Eimeriorina</taxon>
        <taxon>Eimeriidae</taxon>
        <taxon>Cyclospora</taxon>
    </lineage>
</organism>
<feature type="compositionally biased region" description="Low complexity" evidence="2">
    <location>
        <begin position="814"/>
        <end position="824"/>
    </location>
</feature>
<dbReference type="InterPro" id="IPR052201">
    <property type="entry name" value="LRR-containing_regulator"/>
</dbReference>
<dbReference type="Pfam" id="PF13516">
    <property type="entry name" value="LRR_6"/>
    <property type="match status" value="1"/>
</dbReference>
<feature type="region of interest" description="Disordered" evidence="2">
    <location>
        <begin position="990"/>
        <end position="1011"/>
    </location>
</feature>
<accession>A0A6P6RRH9</accession>
<feature type="region of interest" description="Disordered" evidence="2">
    <location>
        <begin position="1215"/>
        <end position="1273"/>
    </location>
</feature>
<dbReference type="OrthoDB" id="354826at2759"/>
<feature type="region of interest" description="Disordered" evidence="2">
    <location>
        <begin position="1160"/>
        <end position="1192"/>
    </location>
</feature>
<dbReference type="Gene3D" id="3.80.10.10">
    <property type="entry name" value="Ribonuclease Inhibitor"/>
    <property type="match status" value="2"/>
</dbReference>
<dbReference type="RefSeq" id="XP_026190401.1">
    <property type="nucleotide sequence ID" value="XM_026334616.1"/>
</dbReference>
<protein>
    <submittedName>
        <fullName evidence="4">Uncharacterized protein LOC113146637</fullName>
    </submittedName>
</protein>
<evidence type="ECO:0000313" key="3">
    <source>
        <dbReference type="Proteomes" id="UP000515125"/>
    </source>
</evidence>
<feature type="compositionally biased region" description="Basic residues" evidence="2">
    <location>
        <begin position="664"/>
        <end position="675"/>
    </location>
</feature>
<keyword evidence="1" id="KW-0677">Repeat</keyword>
<dbReference type="InterPro" id="IPR001611">
    <property type="entry name" value="Leu-rich_rpt"/>
</dbReference>
<feature type="compositionally biased region" description="Low complexity" evidence="2">
    <location>
        <begin position="780"/>
        <end position="804"/>
    </location>
</feature>
<feature type="region of interest" description="Disordered" evidence="2">
    <location>
        <begin position="604"/>
        <end position="905"/>
    </location>
</feature>
<feature type="compositionally biased region" description="Low complexity" evidence="2">
    <location>
        <begin position="622"/>
        <end position="642"/>
    </location>
</feature>
<feature type="compositionally biased region" description="Low complexity" evidence="2">
    <location>
        <begin position="836"/>
        <end position="851"/>
    </location>
</feature>
<feature type="compositionally biased region" description="Basic and acidic residues" evidence="2">
    <location>
        <begin position="769"/>
        <end position="779"/>
    </location>
</feature>
<feature type="compositionally biased region" description="Low complexity" evidence="2">
    <location>
        <begin position="1161"/>
        <end position="1179"/>
    </location>
</feature>
<dbReference type="SUPFAM" id="SSF52047">
    <property type="entry name" value="RNI-like"/>
    <property type="match status" value="1"/>
</dbReference>
<dbReference type="Proteomes" id="UP000515125">
    <property type="component" value="Unplaced"/>
</dbReference>
<dbReference type="SMART" id="SM00368">
    <property type="entry name" value="LRR_RI"/>
    <property type="match status" value="4"/>
</dbReference>
<feature type="compositionally biased region" description="Low complexity" evidence="2">
    <location>
        <begin position="720"/>
        <end position="768"/>
    </location>
</feature>
<sequence length="1691" mass="174828">MAPAGLGGSRVTRPRSTASAAAPKKALKQHTSAAAAAAGAAETTQAADLLLGPLEEEVGLDPWLPHRFPFDCCPLEYLEAARGESPEGPEGGVGSASAYSTRKLSSRVGNEGLYVLQLCCLPAAALECLSQHLQQEQQQHGSVFPAAASSAVYVHPVSLKVHLLRPERPLPFLDVLVVGAPFREGPRGVFEQQQLATAIQGAPNLSALVIRGDGRWLQRLAAACSKSKSLSRLIIEDVRGACRSAKSSASSSSASTSSASSASAVVGLYVKTVAAMANSRSVCLRGCELGLGGLTVLVQQLHKHAALLRRLRELDLSFNGIPEEGGSVLADFLFKGKVAPLLQQLRLGGNSWGPRALEGRLKAWSLKELALGGAQGLGPPPLQGAGSESLGALWLASSDVSVRVLRRLLLQQTAAGSLLYLDLSCCGKSLTEADVAVLLEALYGGGSSSIAVQSSGGSGGTSRNKRTKRGSAAATRDTVRSPGPPLRSLNLSSNGFGPAVMPSIGEALTSPRCRLKALDLSGNPCGAQTAALEEGALPLQPLVDALQGVESRSPCSLECLFLKDCSIAALDQLELASALLLNQGRLKLLDIRGNGRCATGVAAKEDGSAAAAAQGRSKRARGSSSSSSSSATTSSAGSSSSKEMSDDEEAAEQLHSGGNANGRRNGRLRSSRRGARTAATSTRRAATAAEDSFSAGPLPECRQKGRSLGCRRGGGPPPRTGAARPPADELSLGSGETSLLSDITDSNDSYSDSSSFDEAACSAGSSEAEGSREQPHPRESGSTSDATAQDAAMASATEEASSSSDDSEYREPSSSRASASPAAEGAFRGGAPTGKALAALEGLSSSSDAEATAVRGGKRKGGPQEGPPNRRRRQGPPRAPPPQAEEAVEASGAPSKAAISTESAKNGALAAAAAGAFCQGGPSQGPISVVAEAGRIGAGRDRRGSARGLGLPQPGGASLSPLRAVKALAPSLTLPYPVGGGPFQIYFGMRRGSPSSSSAPPLPPLPSDPETQQHIKQALEELGYSLLRSFVGRESHRFICCSPLFPLLRGPPQCVLLGLKLLYFSGLSELSMADLSMLQQLQQSSSTSPMLRLLLSLLLEEFPLSNPTYKYAATGALDTVDLLCLPGVLLYDGGPNCPATSAAEFRVLWERKHNGSCSINSGRTAAATSAGPSTTAPSSLKRDGGLKGPPANSVFDLLPPAVSCRRPPVSYRGEAPAAAAATTRAAHDPPFCSPQTDSARRSSSSQQPKDVGGHTGAPLFATPAPLNRMKRPPPSVIGGLPFGASCGSLDPEALGACAEGGGAPAVGGGPSMRGFSVDAEGEGSDGTPSRLTVSPGDSRAPPLVGPPSAFSSVSSCSAFPSQQPQEQLVYCWEDADWLRAVERCLGGFELQGASCSSRGSQGGPCCCREVLVVDVQTDGALRRRVSEAQQMVLCDSVGIPCRLMRGSPGSAGAAEFVYNVVVVGSGQEAELEHLIPIVWGDGSESTEGGAFAEGASVPPFLQLNPPVVSCSPCSGVACCSSCAPPKPCGSTRCIHLGDQEQQQQQQQQQQRQKLAAERDLDRFLLQCAKNDTKPRRLLWPLASGSGVGVDLDLDFFFLFHEKLGKGNFGEVWRVSLKPQAIQAANNNPHHTRSTASSSCNRSTLKGLEGDDCSAAQHLPQYALKLVPRRYISRSVDLPHIVVSDLLLKEPS</sequence>
<feature type="region of interest" description="Disordered" evidence="2">
    <location>
        <begin position="1"/>
        <end position="26"/>
    </location>
</feature>
<feature type="region of interest" description="Disordered" evidence="2">
    <location>
        <begin position="451"/>
        <end position="487"/>
    </location>
</feature>
<reference evidence="4" key="1">
    <citation type="submission" date="2025-08" db="UniProtKB">
        <authorList>
            <consortium name="RefSeq"/>
        </authorList>
    </citation>
    <scope>IDENTIFICATION</scope>
</reference>
<feature type="region of interest" description="Disordered" evidence="2">
    <location>
        <begin position="1304"/>
        <end position="1345"/>
    </location>
</feature>
<feature type="compositionally biased region" description="Low complexity" evidence="2">
    <location>
        <begin position="676"/>
        <end position="689"/>
    </location>
</feature>
<name>A0A6P6RRH9_9EIME</name>
<gene>
    <name evidence="4" type="primary">LOC113146637</name>
</gene>
<dbReference type="GeneID" id="113146637"/>
<feature type="compositionally biased region" description="Polar residues" evidence="2">
    <location>
        <begin position="1233"/>
        <end position="1248"/>
    </location>
</feature>
<keyword evidence="3" id="KW-1185">Reference proteome</keyword>
<dbReference type="PANTHER" id="PTHR24111:SF0">
    <property type="entry name" value="LEUCINE-RICH REPEAT-CONTAINING PROTEIN"/>
    <property type="match status" value="1"/>
</dbReference>